<organism evidence="1 2">
    <name type="scientific">Amniculicola lignicola CBS 123094</name>
    <dbReference type="NCBI Taxonomy" id="1392246"/>
    <lineage>
        <taxon>Eukaryota</taxon>
        <taxon>Fungi</taxon>
        <taxon>Dikarya</taxon>
        <taxon>Ascomycota</taxon>
        <taxon>Pezizomycotina</taxon>
        <taxon>Dothideomycetes</taxon>
        <taxon>Pleosporomycetidae</taxon>
        <taxon>Pleosporales</taxon>
        <taxon>Amniculicolaceae</taxon>
        <taxon>Amniculicola</taxon>
    </lineage>
</organism>
<evidence type="ECO:0000313" key="1">
    <source>
        <dbReference type="EMBL" id="KAF1996003.1"/>
    </source>
</evidence>
<dbReference type="Proteomes" id="UP000799779">
    <property type="component" value="Unassembled WGS sequence"/>
</dbReference>
<proteinExistence type="predicted"/>
<sequence>MVPLVSSGRAVICCATPLTSLYAVKKNKYMNHLAMWRRTEKVSWGATKAGVLIKRARVCLSFWRRGSIILCLSSASRSSRSSTRAKLDTLARQSSILKRNSEVELTW</sequence>
<protein>
    <submittedName>
        <fullName evidence="1">Uncharacterized protein</fullName>
    </submittedName>
</protein>
<reference evidence="1" key="1">
    <citation type="journal article" date="2020" name="Stud. Mycol.">
        <title>101 Dothideomycetes genomes: a test case for predicting lifestyles and emergence of pathogens.</title>
        <authorList>
            <person name="Haridas S."/>
            <person name="Albert R."/>
            <person name="Binder M."/>
            <person name="Bloem J."/>
            <person name="Labutti K."/>
            <person name="Salamov A."/>
            <person name="Andreopoulos B."/>
            <person name="Baker S."/>
            <person name="Barry K."/>
            <person name="Bills G."/>
            <person name="Bluhm B."/>
            <person name="Cannon C."/>
            <person name="Castanera R."/>
            <person name="Culley D."/>
            <person name="Daum C."/>
            <person name="Ezra D."/>
            <person name="Gonzalez J."/>
            <person name="Henrissat B."/>
            <person name="Kuo A."/>
            <person name="Liang C."/>
            <person name="Lipzen A."/>
            <person name="Lutzoni F."/>
            <person name="Magnuson J."/>
            <person name="Mondo S."/>
            <person name="Nolan M."/>
            <person name="Ohm R."/>
            <person name="Pangilinan J."/>
            <person name="Park H.-J."/>
            <person name="Ramirez L."/>
            <person name="Alfaro M."/>
            <person name="Sun H."/>
            <person name="Tritt A."/>
            <person name="Yoshinaga Y."/>
            <person name="Zwiers L.-H."/>
            <person name="Turgeon B."/>
            <person name="Goodwin S."/>
            <person name="Spatafora J."/>
            <person name="Crous P."/>
            <person name="Grigoriev I."/>
        </authorList>
    </citation>
    <scope>NUCLEOTIDE SEQUENCE</scope>
    <source>
        <strain evidence="1">CBS 123094</strain>
    </source>
</reference>
<accession>A0A6A5W2G5</accession>
<gene>
    <name evidence="1" type="ORF">P154DRAFT_327482</name>
</gene>
<name>A0A6A5W2G5_9PLEO</name>
<dbReference type="AlphaFoldDB" id="A0A6A5W2G5"/>
<evidence type="ECO:0000313" key="2">
    <source>
        <dbReference type="Proteomes" id="UP000799779"/>
    </source>
</evidence>
<keyword evidence="2" id="KW-1185">Reference proteome</keyword>
<dbReference type="EMBL" id="ML977630">
    <property type="protein sequence ID" value="KAF1996003.1"/>
    <property type="molecule type" value="Genomic_DNA"/>
</dbReference>